<dbReference type="InterPro" id="IPR013815">
    <property type="entry name" value="ATP_grasp_subdomain_1"/>
</dbReference>
<dbReference type="InterPro" id="IPR036637">
    <property type="entry name" value="Phosphohistidine_dom_sf"/>
</dbReference>
<dbReference type="InterPro" id="IPR051549">
    <property type="entry name" value="PEP_Utilizing_Enz"/>
</dbReference>
<dbReference type="Pfam" id="PF01326">
    <property type="entry name" value="PPDK_N"/>
    <property type="match status" value="1"/>
</dbReference>
<organism evidence="3 4">
    <name type="scientific">Undibacterium amnicola</name>
    <dbReference type="NCBI Taxonomy" id="1834038"/>
    <lineage>
        <taxon>Bacteria</taxon>
        <taxon>Pseudomonadati</taxon>
        <taxon>Pseudomonadota</taxon>
        <taxon>Betaproteobacteria</taxon>
        <taxon>Burkholderiales</taxon>
        <taxon>Oxalobacteraceae</taxon>
        <taxon>Undibacterium</taxon>
    </lineage>
</organism>
<evidence type="ECO:0000313" key="3">
    <source>
        <dbReference type="EMBL" id="MBC3831652.1"/>
    </source>
</evidence>
<dbReference type="PANTHER" id="PTHR43615:SF1">
    <property type="entry name" value="PPDK_N DOMAIN-CONTAINING PROTEIN"/>
    <property type="match status" value="1"/>
</dbReference>
<evidence type="ECO:0008006" key="5">
    <source>
        <dbReference type="Google" id="ProtNLM"/>
    </source>
</evidence>
<dbReference type="RefSeq" id="WP_186890694.1">
    <property type="nucleotide sequence ID" value="NZ_JACOFU010000003.1"/>
</dbReference>
<dbReference type="PANTHER" id="PTHR43615">
    <property type="entry name" value="PHOSPHOENOLPYRUVATE SYNTHASE-RELATED"/>
    <property type="match status" value="1"/>
</dbReference>
<dbReference type="Gene3D" id="3.30.1490.20">
    <property type="entry name" value="ATP-grasp fold, A domain"/>
    <property type="match status" value="1"/>
</dbReference>
<evidence type="ECO:0000313" key="4">
    <source>
        <dbReference type="Proteomes" id="UP000643610"/>
    </source>
</evidence>
<accession>A0ABR6XRV0</accession>
<dbReference type="Gene3D" id="3.30.470.20">
    <property type="entry name" value="ATP-grasp fold, B domain"/>
    <property type="match status" value="1"/>
</dbReference>
<dbReference type="Gene3D" id="3.50.30.10">
    <property type="entry name" value="Phosphohistidine domain"/>
    <property type="match status" value="1"/>
</dbReference>
<evidence type="ECO:0000259" key="1">
    <source>
        <dbReference type="Pfam" id="PF00391"/>
    </source>
</evidence>
<feature type="domain" description="PEP-utilising enzyme mobile" evidence="1">
    <location>
        <begin position="824"/>
        <end position="894"/>
    </location>
</feature>
<dbReference type="InterPro" id="IPR002192">
    <property type="entry name" value="PPDK_AMP/ATP-bd"/>
</dbReference>
<dbReference type="EMBL" id="JACOFU010000003">
    <property type="protein sequence ID" value="MBC3831652.1"/>
    <property type="molecule type" value="Genomic_DNA"/>
</dbReference>
<protein>
    <recommendedName>
        <fullName evidence="5">Phosphoenolpyruvate synthase</fullName>
    </recommendedName>
</protein>
<evidence type="ECO:0000259" key="2">
    <source>
        <dbReference type="Pfam" id="PF01326"/>
    </source>
</evidence>
<reference evidence="3 4" key="1">
    <citation type="submission" date="2020-08" db="EMBL/GenBank/DDBJ databases">
        <title>Novel species isolated from subtropical streams in China.</title>
        <authorList>
            <person name="Lu H."/>
        </authorList>
    </citation>
    <scope>NUCLEOTIDE SEQUENCE [LARGE SCALE GENOMIC DNA]</scope>
    <source>
        <strain evidence="3 4">KCTC 52442</strain>
    </source>
</reference>
<dbReference type="InterPro" id="IPR008279">
    <property type="entry name" value="PEP-util_enz_mobile_dom"/>
</dbReference>
<name>A0ABR6XRV0_9BURK</name>
<feature type="domain" description="Pyruvate phosphate dikinase AMP/ATP-binding" evidence="2">
    <location>
        <begin position="26"/>
        <end position="327"/>
    </location>
</feature>
<dbReference type="SUPFAM" id="SSF56059">
    <property type="entry name" value="Glutathione synthetase ATP-binding domain-like"/>
    <property type="match status" value="1"/>
</dbReference>
<keyword evidence="4" id="KW-1185">Reference proteome</keyword>
<proteinExistence type="predicted"/>
<dbReference type="SUPFAM" id="SSF52009">
    <property type="entry name" value="Phosphohistidine domain"/>
    <property type="match status" value="1"/>
</dbReference>
<sequence length="902" mass="100727">MNFSTLNTRDCFVDCRQVTPDNSIELGGKGAQLALLSRYGLPVPASFVIPSTICRALIPEQLWEAACTLCTQYSSDTESVGQALQILRQQMMDIRLRADFRDTLHSFLSTQNWQQQALAVRSSAIGEDGQQHSFAGIHHSELNVIGSDALEIAILQVITSLWTPQACAYREKIQYPHIDANMAVVIMPMVHSVAAGVIFTCDPRDGREDRLLISSVHGLANDLVAGKVNGEDILVQHDWSYQDWHIAGRRAAHATTMEMFDSSPKKTQSIDKTGQAQVLSDAAAIQLAQLATDTAKAFDYGQPFLDIEWVFDGQEFFLVQARPVSARGLHTYPSLQQQGTMWTNGNTKEILPYAIKISERDPMLVAVNHMLTLAQQIVGIKPTEGIQRAALFNGHVYLNASIIQWEIYQHFNLHPDEVNFIFGGHQATIQIPQRRWYDYGKIAANFFKAMTRFPQYRRRGLQEANQIAALSRQWRQQDLRQVDTTELLSELRERARNTYLKHQGLCLMQGASGTLMQLQKMLDKLCGQEAKSVVAALMSEGEISVSAQQAYDLMRLAKLAAEDPAALYFLDSHSTKTINFKDCTSAFKTAYTDFLDQYGHRGNYESYISRPSWREQAEPLHLAILNLTEVDTLALQQRQAQQIAWAWEVLRKRCGIAQRSIIKFMQKQAKMECNQREFARSHFGLILERSRALMLEIGRRLHQQQTILDSTDIFHLDYSEIDAACTGNLSNNFSGSLSAQSLRHRIADRKLQIAQWDAMSMCDVVLQTAQGIFTTPQADNYQAAAPHVTPTGATQEWQGIAVSMASYRGKACLIDSPADIAKLKQGDVAVALSTDPSWLPIFLKAGGMIVETGGYLSHSAIVARELGIPTIVNLPGITTQLRDGDEVFIDGPAGRLLRLCST</sequence>
<dbReference type="Proteomes" id="UP000643610">
    <property type="component" value="Unassembled WGS sequence"/>
</dbReference>
<comment type="caution">
    <text evidence="3">The sequence shown here is derived from an EMBL/GenBank/DDBJ whole genome shotgun (WGS) entry which is preliminary data.</text>
</comment>
<dbReference type="Pfam" id="PF00391">
    <property type="entry name" value="PEP-utilizers"/>
    <property type="match status" value="1"/>
</dbReference>
<gene>
    <name evidence="3" type="ORF">H8K33_09045</name>
</gene>